<keyword evidence="1" id="KW-0812">Transmembrane</keyword>
<dbReference type="NCBIfam" id="NF045999">
    <property type="entry name" value="MAG1140_fam"/>
    <property type="match status" value="1"/>
</dbReference>
<dbReference type="EMBL" id="JASDDP010000025">
    <property type="protein sequence ID" value="MDJ1646054.1"/>
    <property type="molecule type" value="Genomic_DNA"/>
</dbReference>
<keyword evidence="1" id="KW-1133">Transmembrane helix</keyword>
<keyword evidence="1" id="KW-0472">Membrane</keyword>
<dbReference type="AlphaFoldDB" id="A0AAJ1PRL5"/>
<protein>
    <submittedName>
        <fullName evidence="2">Uncharacterized protein</fullName>
    </submittedName>
</protein>
<evidence type="ECO:0000313" key="2">
    <source>
        <dbReference type="EMBL" id="MDJ1646054.1"/>
    </source>
</evidence>
<organism evidence="2 3">
    <name type="scientific">Mycoplasma phocimorsus</name>
    <dbReference type="NCBI Taxonomy" id="3045839"/>
    <lineage>
        <taxon>Bacteria</taxon>
        <taxon>Bacillati</taxon>
        <taxon>Mycoplasmatota</taxon>
        <taxon>Mollicutes</taxon>
        <taxon>Mycoplasmataceae</taxon>
        <taxon>Mycoplasma</taxon>
    </lineage>
</organism>
<name>A0AAJ1PRL5_9MOLU</name>
<reference evidence="2" key="1">
    <citation type="submission" date="2023-05" db="EMBL/GenBank/DDBJ databases">
        <title>Mycoplasma phocimorsus sp. nov., isolated from Scandinavian patients with seal finger or septic arthritis after contact with seals.</title>
        <authorList>
            <person name="Skafte-Holm A."/>
            <person name="Pedersen T.R."/>
            <person name="Froelund M."/>
            <person name="Stegger M."/>
            <person name="Qvortrup K."/>
            <person name="Michaels D.L."/>
            <person name="Brown D.R."/>
            <person name="Jensen J.S."/>
        </authorList>
    </citation>
    <scope>NUCLEOTIDE SEQUENCE</scope>
    <source>
        <strain evidence="2">M5725</strain>
    </source>
</reference>
<proteinExistence type="predicted"/>
<accession>A0AAJ1PRL5</accession>
<feature type="transmembrane region" description="Helical" evidence="1">
    <location>
        <begin position="12"/>
        <end position="33"/>
    </location>
</feature>
<comment type="caution">
    <text evidence="2">The sequence shown here is derived from an EMBL/GenBank/DDBJ whole genome shotgun (WGS) entry which is preliminary data.</text>
</comment>
<gene>
    <name evidence="2" type="ORF">QLQ80_03115</name>
</gene>
<dbReference type="Proteomes" id="UP001224428">
    <property type="component" value="Unassembled WGS sequence"/>
</dbReference>
<keyword evidence="3" id="KW-1185">Reference proteome</keyword>
<sequence length="126" mass="15042">MKFKDNLHWLFWSFLIVILLLIIIISIILTIKLDVKVNIKISKENSTLVGFLNNEQRVKITSDLKLMLPYKNDIYKLPIKDFLKIENNIWKYVFETPKDIKIKTNSYINGWFLINEINILNILFKV</sequence>
<evidence type="ECO:0000256" key="1">
    <source>
        <dbReference type="SAM" id="Phobius"/>
    </source>
</evidence>
<dbReference type="RefSeq" id="WP_283827426.1">
    <property type="nucleotide sequence ID" value="NZ_JASDDP010000025.1"/>
</dbReference>
<evidence type="ECO:0000313" key="3">
    <source>
        <dbReference type="Proteomes" id="UP001224428"/>
    </source>
</evidence>